<dbReference type="EMBL" id="QEHR01000004">
    <property type="protein sequence ID" value="PVW15273.1"/>
    <property type="molecule type" value="Genomic_DNA"/>
</dbReference>
<name>A0A2U0I2E6_9FLAO</name>
<sequence>MKKSIKHTNFLSLKMKQRHLFVSVLFLFFSFVGFSQVTSSVDSTSIKIGEEIVYSIQVETDSTNLVVFPEGQTFMPLEVIESYKIDTTYEQAKYRLIKKYGLTQFDSGQYTIPQQQVVINNKQFGTDSVSIEVRDVAVDTTKQKMFDIKPAIEVDEPPLDLKTLLLWLIPIVIVLSIVGYILFRRKKRKDAREEQLPPYEEAITALHTLDSSTYLKENKPKEYYSQLTEIVKRYLDREVDETALESTSDELIARLQLHKDSGNFEFSNETIRRLDAILKRADLVKFAKMYQAEGQASTDRKTIEEIINETKEVIPEPTEEELQENAEYQEAQRKKRVRRKWAYAGLGVLGAVLIAGAVYGGIKGFDDLKDLILGNDMRELAESRWIKSEYGDPAVIIETPEVLVRTDIEIPESQNMRAAKSSVFTHGEITDPLYVWLNTTMYKQQSSQGQKPGQAQAELEPLMDQALTSLEKRGAKNLMVKRESFETQKGITGIKAYGKFNIQVSDNKVLKKTSNYVLLLFAQKGGVQQVLVVYQEDDGRYAEDVKNRIINSVELEISEK</sequence>
<accession>A0A2U0I2E6</accession>
<gene>
    <name evidence="2" type="ORF">DDV96_07675</name>
</gene>
<dbReference type="AlphaFoldDB" id="A0A2U0I2E6"/>
<reference evidence="2 3" key="1">
    <citation type="submission" date="2018-04" db="EMBL/GenBank/DDBJ databases">
        <title>Marixanthomonas spongiae HN-E44 sp. nov., isolated from a marine sponge.</title>
        <authorList>
            <person name="Luo L."/>
            <person name="Zhuang L."/>
        </authorList>
    </citation>
    <scope>NUCLEOTIDE SEQUENCE [LARGE SCALE GENOMIC DNA]</scope>
    <source>
        <strain evidence="2 3">HN-E44</strain>
    </source>
</reference>
<evidence type="ECO:0000256" key="1">
    <source>
        <dbReference type="SAM" id="Phobius"/>
    </source>
</evidence>
<comment type="caution">
    <text evidence="2">The sequence shown here is derived from an EMBL/GenBank/DDBJ whole genome shotgun (WGS) entry which is preliminary data.</text>
</comment>
<evidence type="ECO:0000313" key="2">
    <source>
        <dbReference type="EMBL" id="PVW15273.1"/>
    </source>
</evidence>
<evidence type="ECO:0000313" key="3">
    <source>
        <dbReference type="Proteomes" id="UP000245962"/>
    </source>
</evidence>
<organism evidence="2 3">
    <name type="scientific">Marixanthomonas spongiae</name>
    <dbReference type="NCBI Taxonomy" id="2174845"/>
    <lineage>
        <taxon>Bacteria</taxon>
        <taxon>Pseudomonadati</taxon>
        <taxon>Bacteroidota</taxon>
        <taxon>Flavobacteriia</taxon>
        <taxon>Flavobacteriales</taxon>
        <taxon>Flavobacteriaceae</taxon>
        <taxon>Marixanthomonas</taxon>
    </lineage>
</organism>
<feature type="transmembrane region" description="Helical" evidence="1">
    <location>
        <begin position="341"/>
        <end position="362"/>
    </location>
</feature>
<feature type="transmembrane region" description="Helical" evidence="1">
    <location>
        <begin position="164"/>
        <end position="183"/>
    </location>
</feature>
<keyword evidence="1" id="KW-0812">Transmembrane</keyword>
<dbReference type="Proteomes" id="UP000245962">
    <property type="component" value="Unassembled WGS sequence"/>
</dbReference>
<proteinExistence type="predicted"/>
<keyword evidence="3" id="KW-1185">Reference proteome</keyword>
<protein>
    <submittedName>
        <fullName evidence="2">DUF4381 domain-containing protein</fullName>
    </submittedName>
</protein>
<keyword evidence="1" id="KW-1133">Transmembrane helix</keyword>
<keyword evidence="1" id="KW-0472">Membrane</keyword>